<accession>A0ABT9FZ62</accession>
<dbReference type="Proteomes" id="UP001235760">
    <property type="component" value="Unassembled WGS sequence"/>
</dbReference>
<organism evidence="2 3">
    <name type="scientific">Leptothrix discophora</name>
    <dbReference type="NCBI Taxonomy" id="89"/>
    <lineage>
        <taxon>Bacteria</taxon>
        <taxon>Pseudomonadati</taxon>
        <taxon>Pseudomonadota</taxon>
        <taxon>Betaproteobacteria</taxon>
        <taxon>Burkholderiales</taxon>
        <taxon>Sphaerotilaceae</taxon>
        <taxon>Leptothrix</taxon>
    </lineage>
</organism>
<gene>
    <name evidence="2" type="ORF">Q8X39_02675</name>
</gene>
<feature type="compositionally biased region" description="Basic and acidic residues" evidence="1">
    <location>
        <begin position="130"/>
        <end position="139"/>
    </location>
</feature>
<feature type="region of interest" description="Disordered" evidence="1">
    <location>
        <begin position="201"/>
        <end position="230"/>
    </location>
</feature>
<evidence type="ECO:0000256" key="1">
    <source>
        <dbReference type="SAM" id="MobiDB-lite"/>
    </source>
</evidence>
<proteinExistence type="predicted"/>
<sequence>MTAAGRWADRIEARKEARPAAHPDPAAKAAPRDDSTPAASPDVVRVSQTVAVRTAIRAGMNDVTIDAMARPAMNPATNPASTRAIRIPVPARGTTVAARRPARVATIAGRSSPVAPGHLPSSPGATSVPRADRKAGVDRKARRLTPVSPADPARGSTTAAPARHRTSGAGPIAARVPATAATRRRRKAAVTTVAIGPMSVVRLGPDSIDPDLIDLDSTGQTDPSCGRPNA</sequence>
<feature type="region of interest" description="Disordered" evidence="1">
    <location>
        <begin position="110"/>
        <end position="185"/>
    </location>
</feature>
<evidence type="ECO:0000313" key="3">
    <source>
        <dbReference type="Proteomes" id="UP001235760"/>
    </source>
</evidence>
<keyword evidence="3" id="KW-1185">Reference proteome</keyword>
<dbReference type="RefSeq" id="WP_305748066.1">
    <property type="nucleotide sequence ID" value="NZ_JAUZEE010000001.1"/>
</dbReference>
<name>A0ABT9FZ62_LEPDI</name>
<feature type="compositionally biased region" description="Basic and acidic residues" evidence="1">
    <location>
        <begin position="7"/>
        <end position="21"/>
    </location>
</feature>
<comment type="caution">
    <text evidence="2">The sequence shown here is derived from an EMBL/GenBank/DDBJ whole genome shotgun (WGS) entry which is preliminary data.</text>
</comment>
<feature type="region of interest" description="Disordered" evidence="1">
    <location>
        <begin position="1"/>
        <end position="44"/>
    </location>
</feature>
<evidence type="ECO:0000313" key="2">
    <source>
        <dbReference type="EMBL" id="MDP4299525.1"/>
    </source>
</evidence>
<dbReference type="EMBL" id="JAUZEE010000001">
    <property type="protein sequence ID" value="MDP4299525.1"/>
    <property type="molecule type" value="Genomic_DNA"/>
</dbReference>
<protein>
    <submittedName>
        <fullName evidence="2">Uncharacterized protein</fullName>
    </submittedName>
</protein>
<reference evidence="2 3" key="1">
    <citation type="submission" date="2023-08" db="EMBL/GenBank/DDBJ databases">
        <authorList>
            <person name="Roldan D.M."/>
            <person name="Menes R.J."/>
        </authorList>
    </citation>
    <scope>NUCLEOTIDE SEQUENCE [LARGE SCALE GENOMIC DNA]</scope>
    <source>
        <strain evidence="2 3">CCM 2812</strain>
    </source>
</reference>